<dbReference type="OMA" id="PFHRYAD"/>
<comment type="similarity">
    <text evidence="1">Belongs to the Cyclase 1 superfamily.</text>
</comment>
<name>A0A5M3MLW4_CONPW</name>
<dbReference type="GO" id="GO:0004061">
    <property type="term" value="F:arylformamidase activity"/>
    <property type="evidence" value="ECO:0007669"/>
    <property type="project" value="InterPro"/>
</dbReference>
<evidence type="ECO:0000256" key="1">
    <source>
        <dbReference type="ARBA" id="ARBA00007865"/>
    </source>
</evidence>
<dbReference type="EMBL" id="JH711579">
    <property type="protein sequence ID" value="EIW80222.1"/>
    <property type="molecule type" value="Genomic_DNA"/>
</dbReference>
<dbReference type="AlphaFoldDB" id="A0A5M3MLW4"/>
<sequence length="216" mass="23261">MIVDLTHTLSTTGPMSAWPGHPTYSAVQTCCIPPDPSNVHAISLGTHTGTHIDAPFHFVPHGAKVAELDLALLVARAVVVDVRGKEPCGAISWGDLERWEAQITEGVVVIFCTGWSRYWGQPDYANHPYVEVEVAEKLVARGVRVIGSDTFSPDQHQNDRAPDEVHRVILGNGGVIAENLCNLEQALDLEAPTISLLPLKLDAGDGAPVRAVVWSP</sequence>
<organism evidence="2 3">
    <name type="scientific">Coniophora puteana (strain RWD-64-598)</name>
    <name type="common">Brown rot fungus</name>
    <dbReference type="NCBI Taxonomy" id="741705"/>
    <lineage>
        <taxon>Eukaryota</taxon>
        <taxon>Fungi</taxon>
        <taxon>Dikarya</taxon>
        <taxon>Basidiomycota</taxon>
        <taxon>Agaricomycotina</taxon>
        <taxon>Agaricomycetes</taxon>
        <taxon>Agaricomycetidae</taxon>
        <taxon>Boletales</taxon>
        <taxon>Coniophorineae</taxon>
        <taxon>Coniophoraceae</taxon>
        <taxon>Coniophora</taxon>
    </lineage>
</organism>
<dbReference type="GO" id="GO:0019441">
    <property type="term" value="P:L-tryptophan catabolic process to kynurenine"/>
    <property type="evidence" value="ECO:0007669"/>
    <property type="project" value="InterPro"/>
</dbReference>
<dbReference type="SUPFAM" id="SSF102198">
    <property type="entry name" value="Putative cyclase"/>
    <property type="match status" value="1"/>
</dbReference>
<dbReference type="RefSeq" id="XP_007768986.1">
    <property type="nucleotide sequence ID" value="XM_007770796.1"/>
</dbReference>
<evidence type="ECO:0000313" key="2">
    <source>
        <dbReference type="EMBL" id="EIW80222.1"/>
    </source>
</evidence>
<dbReference type="KEGG" id="cput:CONPUDRAFT_56736"/>
<dbReference type="Proteomes" id="UP000053558">
    <property type="component" value="Unassembled WGS sequence"/>
</dbReference>
<dbReference type="InterPro" id="IPR037175">
    <property type="entry name" value="KFase_sf"/>
</dbReference>
<accession>A0A5M3MLW4</accession>
<proteinExistence type="inferred from homology"/>
<comment type="caution">
    <text evidence="2">The sequence shown here is derived from an EMBL/GenBank/DDBJ whole genome shotgun (WGS) entry which is preliminary data.</text>
</comment>
<dbReference type="GeneID" id="19207818"/>
<dbReference type="Pfam" id="PF04199">
    <property type="entry name" value="Cyclase"/>
    <property type="match status" value="1"/>
</dbReference>
<dbReference type="PANTHER" id="PTHR31118">
    <property type="entry name" value="CYCLASE-LIKE PROTEIN 2"/>
    <property type="match status" value="1"/>
</dbReference>
<keyword evidence="3" id="KW-1185">Reference proteome</keyword>
<protein>
    <submittedName>
        <fullName evidence="2">Putative cyclase</fullName>
    </submittedName>
</protein>
<dbReference type="OrthoDB" id="7108654at2759"/>
<dbReference type="Gene3D" id="3.50.30.50">
    <property type="entry name" value="Putative cyclase"/>
    <property type="match status" value="1"/>
</dbReference>
<dbReference type="InterPro" id="IPR007325">
    <property type="entry name" value="KFase/CYL"/>
</dbReference>
<dbReference type="PANTHER" id="PTHR31118:SF32">
    <property type="entry name" value="KYNURENINE FORMAMIDASE"/>
    <property type="match status" value="1"/>
</dbReference>
<gene>
    <name evidence="2" type="ORF">CONPUDRAFT_56736</name>
</gene>
<evidence type="ECO:0000313" key="3">
    <source>
        <dbReference type="Proteomes" id="UP000053558"/>
    </source>
</evidence>
<reference evidence="3" key="1">
    <citation type="journal article" date="2012" name="Science">
        <title>The Paleozoic origin of enzymatic lignin decomposition reconstructed from 31 fungal genomes.</title>
        <authorList>
            <person name="Floudas D."/>
            <person name="Binder M."/>
            <person name="Riley R."/>
            <person name="Barry K."/>
            <person name="Blanchette R.A."/>
            <person name="Henrissat B."/>
            <person name="Martinez A.T."/>
            <person name="Otillar R."/>
            <person name="Spatafora J.W."/>
            <person name="Yadav J.S."/>
            <person name="Aerts A."/>
            <person name="Benoit I."/>
            <person name="Boyd A."/>
            <person name="Carlson A."/>
            <person name="Copeland A."/>
            <person name="Coutinho P.M."/>
            <person name="de Vries R.P."/>
            <person name="Ferreira P."/>
            <person name="Findley K."/>
            <person name="Foster B."/>
            <person name="Gaskell J."/>
            <person name="Glotzer D."/>
            <person name="Gorecki P."/>
            <person name="Heitman J."/>
            <person name="Hesse C."/>
            <person name="Hori C."/>
            <person name="Igarashi K."/>
            <person name="Jurgens J.A."/>
            <person name="Kallen N."/>
            <person name="Kersten P."/>
            <person name="Kohler A."/>
            <person name="Kuees U."/>
            <person name="Kumar T.K.A."/>
            <person name="Kuo A."/>
            <person name="LaButti K."/>
            <person name="Larrondo L.F."/>
            <person name="Lindquist E."/>
            <person name="Ling A."/>
            <person name="Lombard V."/>
            <person name="Lucas S."/>
            <person name="Lundell T."/>
            <person name="Martin R."/>
            <person name="McLaughlin D.J."/>
            <person name="Morgenstern I."/>
            <person name="Morin E."/>
            <person name="Murat C."/>
            <person name="Nagy L.G."/>
            <person name="Nolan M."/>
            <person name="Ohm R.A."/>
            <person name="Patyshakuliyeva A."/>
            <person name="Rokas A."/>
            <person name="Ruiz-Duenas F.J."/>
            <person name="Sabat G."/>
            <person name="Salamov A."/>
            <person name="Samejima M."/>
            <person name="Schmutz J."/>
            <person name="Slot J.C."/>
            <person name="St John F."/>
            <person name="Stenlid J."/>
            <person name="Sun H."/>
            <person name="Sun S."/>
            <person name="Syed K."/>
            <person name="Tsang A."/>
            <person name="Wiebenga A."/>
            <person name="Young D."/>
            <person name="Pisabarro A."/>
            <person name="Eastwood D.C."/>
            <person name="Martin F."/>
            <person name="Cullen D."/>
            <person name="Grigoriev I.V."/>
            <person name="Hibbett D.S."/>
        </authorList>
    </citation>
    <scope>NUCLEOTIDE SEQUENCE [LARGE SCALE GENOMIC DNA]</scope>
    <source>
        <strain evidence="3">RWD-64-598 SS2</strain>
    </source>
</reference>